<evidence type="ECO:0000259" key="1">
    <source>
        <dbReference type="PROSITE" id="PS50042"/>
    </source>
</evidence>
<feature type="domain" description="Cyclic nucleotide-binding" evidence="1">
    <location>
        <begin position="48"/>
        <end position="130"/>
    </location>
</feature>
<proteinExistence type="predicted"/>
<dbReference type="AlphaFoldDB" id="A0AAU7LTM6"/>
<dbReference type="Gene3D" id="2.60.120.10">
    <property type="entry name" value="Jelly Rolls"/>
    <property type="match status" value="1"/>
</dbReference>
<dbReference type="InterPro" id="IPR050397">
    <property type="entry name" value="Env_Response_Regulators"/>
</dbReference>
<gene>
    <name evidence="2" type="ORF">ABLV49_20710</name>
</gene>
<dbReference type="InterPro" id="IPR000595">
    <property type="entry name" value="cNMP-bd_dom"/>
</dbReference>
<organism evidence="2">
    <name type="scientific">Polaromonas hydrogenivorans</name>
    <dbReference type="NCBI Taxonomy" id="335476"/>
    <lineage>
        <taxon>Bacteria</taxon>
        <taxon>Pseudomonadati</taxon>
        <taxon>Pseudomonadota</taxon>
        <taxon>Betaproteobacteria</taxon>
        <taxon>Burkholderiales</taxon>
        <taxon>Comamonadaceae</taxon>
        <taxon>Polaromonas</taxon>
    </lineage>
</organism>
<dbReference type="RefSeq" id="WP_349279476.1">
    <property type="nucleotide sequence ID" value="NZ_CBCSCU010000005.1"/>
</dbReference>
<protein>
    <submittedName>
        <fullName evidence="2">Cyclic nucleotide-binding domain-containing protein</fullName>
    </submittedName>
</protein>
<dbReference type="PANTHER" id="PTHR24567">
    <property type="entry name" value="CRP FAMILY TRANSCRIPTIONAL REGULATORY PROTEIN"/>
    <property type="match status" value="1"/>
</dbReference>
<evidence type="ECO:0000313" key="2">
    <source>
        <dbReference type="EMBL" id="XBP70253.1"/>
    </source>
</evidence>
<dbReference type="InterPro" id="IPR018490">
    <property type="entry name" value="cNMP-bd_dom_sf"/>
</dbReference>
<dbReference type="EMBL" id="CP157675">
    <property type="protein sequence ID" value="XBP70253.1"/>
    <property type="molecule type" value="Genomic_DNA"/>
</dbReference>
<dbReference type="GO" id="GO:0005829">
    <property type="term" value="C:cytosol"/>
    <property type="evidence" value="ECO:0007669"/>
    <property type="project" value="TreeGrafter"/>
</dbReference>
<accession>A0AAU7LTM6</accession>
<dbReference type="GO" id="GO:0003700">
    <property type="term" value="F:DNA-binding transcription factor activity"/>
    <property type="evidence" value="ECO:0007669"/>
    <property type="project" value="TreeGrafter"/>
</dbReference>
<dbReference type="PROSITE" id="PS50042">
    <property type="entry name" value="CNMP_BINDING_3"/>
    <property type="match status" value="1"/>
</dbReference>
<dbReference type="Pfam" id="PF00027">
    <property type="entry name" value="cNMP_binding"/>
    <property type="match status" value="1"/>
</dbReference>
<dbReference type="InterPro" id="IPR014710">
    <property type="entry name" value="RmlC-like_jellyroll"/>
</dbReference>
<dbReference type="SUPFAM" id="SSF51206">
    <property type="entry name" value="cAMP-binding domain-like"/>
    <property type="match status" value="1"/>
</dbReference>
<dbReference type="CDD" id="cd00038">
    <property type="entry name" value="CAP_ED"/>
    <property type="match status" value="1"/>
</dbReference>
<dbReference type="SMART" id="SM00100">
    <property type="entry name" value="cNMP"/>
    <property type="match status" value="1"/>
</dbReference>
<dbReference type="PANTHER" id="PTHR24567:SF74">
    <property type="entry name" value="HTH-TYPE TRANSCRIPTIONAL REGULATOR ARCR"/>
    <property type="match status" value="1"/>
</dbReference>
<name>A0AAU7LTM6_9BURK</name>
<sequence>MNALLPGAIRFDIQTLAQAVASCKSSDALHCQFSLPHWTILGAFLQPFPLSKGQILIEQGARDCTLYFIESGTLSAHSEDENAHMHLALVGSGTVLGEGSFFTHQPRRATVHASSPCKMWCLTPIRFKDLSRHHSPIALELTLAMGSVMAKRLSIPPKRAAVT</sequence>
<reference evidence="2" key="1">
    <citation type="submission" date="2024-05" db="EMBL/GenBank/DDBJ databases">
        <authorList>
            <person name="Bunk B."/>
            <person name="Swiderski J."/>
            <person name="Sproer C."/>
            <person name="Thiel V."/>
        </authorList>
    </citation>
    <scope>NUCLEOTIDE SEQUENCE</scope>
    <source>
        <strain evidence="2">DSM 17735</strain>
    </source>
</reference>